<sequence length="504" mass="56907">MLTALSCVFAGVLAVWAVSSWTRPRHYYPPGPKGLPLLGNMFDIPMRYGWETFANWSRLYGSEIVHVQALGKHICVINSAKVAKDLFDGRPHIYSDKEQSVMTQELSGWKRAWALSPYDDEWREYRKLFHQHFRPSAVPQYHHKQTKAVRRLLQLLLDTPENFLAHLRYAAGSSLLDVVYSFDALPGDSRITLVEKAVHTFARLLETGVYLVDVAPILKHIPAWFPGANFKRQAAEYKQLVDDMFKVPYQQFKDAWRRGTAQPCFAASLLADSDPYDASEHEELFINLTGTTYAAGSDTTVAAMGTFMLAMALHPEVQRWVQEELDRVVGRERLPEMADQPALPRVMATVHEVLRWHPPLPLATPHRAMADDVYAGFTIPAGSIVLGNSWAILHDDKTYTNPQTFDPRRFVGPNAQPFPEVVFGHGRRECPGRHFALDILFLAVAHVLSVFTIERVDNSDRVIGDTQGLFTPHVLSYPKPFEASFVPRFSGVESLVRTAALSEI</sequence>
<dbReference type="PROSITE" id="PS00086">
    <property type="entry name" value="CYTOCHROME_P450"/>
    <property type="match status" value="1"/>
</dbReference>
<dbReference type="GO" id="GO:0020037">
    <property type="term" value="F:heme binding"/>
    <property type="evidence" value="ECO:0007669"/>
    <property type="project" value="InterPro"/>
</dbReference>
<dbReference type="Gene3D" id="1.10.630.10">
    <property type="entry name" value="Cytochrome P450"/>
    <property type="match status" value="1"/>
</dbReference>
<evidence type="ECO:0000256" key="13">
    <source>
        <dbReference type="PIRSR" id="PIRSR602401-1"/>
    </source>
</evidence>
<name>G5EJQ6_PHACH</name>
<dbReference type="InterPro" id="IPR002401">
    <property type="entry name" value="Cyt_P450_E_grp-I"/>
</dbReference>
<dbReference type="AlphaFoldDB" id="G5EJQ6"/>
<dbReference type="GO" id="GO:0016705">
    <property type="term" value="F:oxidoreductase activity, acting on paired donors, with incorporation or reduction of molecular oxygen"/>
    <property type="evidence" value="ECO:0007669"/>
    <property type="project" value="InterPro"/>
</dbReference>
<keyword evidence="11 14" id="KW-0503">Monooxygenase</keyword>
<organism evidence="16">
    <name type="scientific">Phanerodontia chrysosporium</name>
    <name type="common">White-rot fungus</name>
    <name type="synonym">Sporotrichum pruinosum</name>
    <dbReference type="NCBI Taxonomy" id="2822231"/>
    <lineage>
        <taxon>Eukaryota</taxon>
        <taxon>Fungi</taxon>
        <taxon>Dikarya</taxon>
        <taxon>Basidiomycota</taxon>
        <taxon>Agaricomycotina</taxon>
        <taxon>Agaricomycetes</taxon>
        <taxon>Polyporales</taxon>
        <taxon>Phanerochaetaceae</taxon>
        <taxon>Phanerodontia</taxon>
    </lineage>
</organism>
<keyword evidence="5 13" id="KW-0349">Heme</keyword>
<dbReference type="PRINTS" id="PR00463">
    <property type="entry name" value="EP450I"/>
</dbReference>
<gene>
    <name evidence="16" type="primary">PcCYP_24g</name>
</gene>
<keyword evidence="7 13" id="KW-0479">Metal-binding</keyword>
<dbReference type="InterPro" id="IPR001128">
    <property type="entry name" value="Cyt_P450"/>
</dbReference>
<evidence type="ECO:0000256" key="6">
    <source>
        <dbReference type="ARBA" id="ARBA00022692"/>
    </source>
</evidence>
<proteinExistence type="evidence at transcript level"/>
<evidence type="ECO:0000256" key="2">
    <source>
        <dbReference type="ARBA" id="ARBA00004167"/>
    </source>
</evidence>
<evidence type="ECO:0000256" key="9">
    <source>
        <dbReference type="ARBA" id="ARBA00023002"/>
    </source>
</evidence>
<evidence type="ECO:0000256" key="4">
    <source>
        <dbReference type="ARBA" id="ARBA00010617"/>
    </source>
</evidence>
<keyword evidence="6" id="KW-0812">Transmembrane</keyword>
<dbReference type="CDD" id="cd11065">
    <property type="entry name" value="CYP64-like"/>
    <property type="match status" value="1"/>
</dbReference>
<dbReference type="VEuPathDB" id="FungiDB:AGR57_1148"/>
<dbReference type="GO" id="GO:0005506">
    <property type="term" value="F:iron ion binding"/>
    <property type="evidence" value="ECO:0007669"/>
    <property type="project" value="InterPro"/>
</dbReference>
<evidence type="ECO:0000256" key="1">
    <source>
        <dbReference type="ARBA" id="ARBA00001971"/>
    </source>
</evidence>
<keyword evidence="10 13" id="KW-0408">Iron</keyword>
<keyword evidence="15" id="KW-0732">Signal</keyword>
<comment type="cofactor">
    <cofactor evidence="1 13">
        <name>heme</name>
        <dbReference type="ChEBI" id="CHEBI:30413"/>
    </cofactor>
</comment>
<evidence type="ECO:0000256" key="10">
    <source>
        <dbReference type="ARBA" id="ARBA00023004"/>
    </source>
</evidence>
<comment type="similarity">
    <text evidence="4 14">Belongs to the cytochrome P450 family.</text>
</comment>
<dbReference type="InterPro" id="IPR036396">
    <property type="entry name" value="Cyt_P450_sf"/>
</dbReference>
<dbReference type="InterPro" id="IPR050364">
    <property type="entry name" value="Cytochrome_P450_fung"/>
</dbReference>
<evidence type="ECO:0000256" key="14">
    <source>
        <dbReference type="RuleBase" id="RU000461"/>
    </source>
</evidence>
<feature type="signal peptide" evidence="15">
    <location>
        <begin position="1"/>
        <end position="17"/>
    </location>
</feature>
<comment type="subcellular location">
    <subcellularLocation>
        <location evidence="2">Membrane</location>
        <topology evidence="2">Single-pass membrane protein</topology>
    </subcellularLocation>
</comment>
<dbReference type="PRINTS" id="PR00385">
    <property type="entry name" value="P450"/>
</dbReference>
<evidence type="ECO:0000256" key="15">
    <source>
        <dbReference type="SAM" id="SignalP"/>
    </source>
</evidence>
<evidence type="ECO:0000313" key="16">
    <source>
        <dbReference type="EMBL" id="BAL05118.1"/>
    </source>
</evidence>
<keyword evidence="8" id="KW-1133">Transmembrane helix</keyword>
<dbReference type="PANTHER" id="PTHR46300:SF7">
    <property type="entry name" value="P450, PUTATIVE (EUROFUNG)-RELATED"/>
    <property type="match status" value="1"/>
</dbReference>
<feature type="chain" id="PRO_5003476193" evidence="15">
    <location>
        <begin position="18"/>
        <end position="504"/>
    </location>
</feature>
<evidence type="ECO:0000256" key="7">
    <source>
        <dbReference type="ARBA" id="ARBA00022723"/>
    </source>
</evidence>
<dbReference type="GO" id="GO:0004497">
    <property type="term" value="F:monooxygenase activity"/>
    <property type="evidence" value="ECO:0007669"/>
    <property type="project" value="UniProtKB-KW"/>
</dbReference>
<keyword evidence="9 14" id="KW-0560">Oxidoreductase</keyword>
<evidence type="ECO:0000256" key="5">
    <source>
        <dbReference type="ARBA" id="ARBA00022617"/>
    </source>
</evidence>
<dbReference type="EMBL" id="AB597831">
    <property type="protein sequence ID" value="BAL05118.1"/>
    <property type="molecule type" value="mRNA"/>
</dbReference>
<protein>
    <submittedName>
        <fullName evidence="16">Cytochrome P450</fullName>
    </submittedName>
</protein>
<dbReference type="PANTHER" id="PTHR46300">
    <property type="entry name" value="P450, PUTATIVE (EUROFUNG)-RELATED-RELATED"/>
    <property type="match status" value="1"/>
</dbReference>
<comment type="pathway">
    <text evidence="3">Secondary metabolite biosynthesis.</text>
</comment>
<evidence type="ECO:0000256" key="8">
    <source>
        <dbReference type="ARBA" id="ARBA00022989"/>
    </source>
</evidence>
<evidence type="ECO:0000256" key="12">
    <source>
        <dbReference type="ARBA" id="ARBA00023136"/>
    </source>
</evidence>
<evidence type="ECO:0000256" key="3">
    <source>
        <dbReference type="ARBA" id="ARBA00005179"/>
    </source>
</evidence>
<dbReference type="InterPro" id="IPR017972">
    <property type="entry name" value="Cyt_P450_CS"/>
</dbReference>
<accession>G5EJQ6</accession>
<keyword evidence="12" id="KW-0472">Membrane</keyword>
<feature type="binding site" description="axial binding residue" evidence="13">
    <location>
        <position position="430"/>
    </location>
    <ligand>
        <name>heme</name>
        <dbReference type="ChEBI" id="CHEBI:30413"/>
    </ligand>
    <ligandPart>
        <name>Fe</name>
        <dbReference type="ChEBI" id="CHEBI:18248"/>
    </ligandPart>
</feature>
<dbReference type="GO" id="GO:0016020">
    <property type="term" value="C:membrane"/>
    <property type="evidence" value="ECO:0007669"/>
    <property type="project" value="UniProtKB-SubCell"/>
</dbReference>
<evidence type="ECO:0000256" key="11">
    <source>
        <dbReference type="ARBA" id="ARBA00023033"/>
    </source>
</evidence>
<dbReference type="Pfam" id="PF00067">
    <property type="entry name" value="p450"/>
    <property type="match status" value="1"/>
</dbReference>
<dbReference type="SUPFAM" id="SSF48264">
    <property type="entry name" value="Cytochrome P450"/>
    <property type="match status" value="1"/>
</dbReference>
<reference evidence="16" key="1">
    <citation type="submission" date="2010-10" db="EMBL/GenBank/DDBJ databases">
        <title>Phanerochaete chrysosporium cytochrome P450.</title>
        <authorList>
            <person name="Hirosue S."/>
            <person name="Hiratsuka N."/>
            <person name="Ichinose H."/>
            <person name="Wariishi H."/>
        </authorList>
    </citation>
    <scope>NUCLEOTIDE SEQUENCE</scope>
    <source>
        <strain evidence="16">ATCC 34541</strain>
    </source>
</reference>